<name>A0ABT4UYI7_9PSEU</name>
<protein>
    <recommendedName>
        <fullName evidence="3">Tautomerase</fullName>
        <ecNumber evidence="3">5.3.2.-</ecNumber>
    </recommendedName>
</protein>
<keyword evidence="2 3" id="KW-0413">Isomerase</keyword>
<dbReference type="InterPro" id="IPR014347">
    <property type="entry name" value="Tautomerase/MIF_sf"/>
</dbReference>
<dbReference type="Proteomes" id="UP001210380">
    <property type="component" value="Unassembled WGS sequence"/>
</dbReference>
<organism evidence="5 6">
    <name type="scientific">Saccharopolyspora oryzae</name>
    <dbReference type="NCBI Taxonomy" id="2997343"/>
    <lineage>
        <taxon>Bacteria</taxon>
        <taxon>Bacillati</taxon>
        <taxon>Actinomycetota</taxon>
        <taxon>Actinomycetes</taxon>
        <taxon>Pseudonocardiales</taxon>
        <taxon>Pseudonocardiaceae</taxon>
        <taxon>Saccharopolyspora</taxon>
    </lineage>
</organism>
<dbReference type="InterPro" id="IPR004370">
    <property type="entry name" value="4-OT-like_dom"/>
</dbReference>
<dbReference type="PANTHER" id="PTHR35530:SF1">
    <property type="entry name" value="2-HYDROXYMUCONATE TAUTOMERASE"/>
    <property type="match status" value="1"/>
</dbReference>
<dbReference type="PANTHER" id="PTHR35530">
    <property type="entry name" value="TAUTOMERASE-RELATED"/>
    <property type="match status" value="1"/>
</dbReference>
<dbReference type="Pfam" id="PF01361">
    <property type="entry name" value="Tautomerase"/>
    <property type="match status" value="1"/>
</dbReference>
<dbReference type="EMBL" id="JAQGLA010000013">
    <property type="protein sequence ID" value="MDA3626132.1"/>
    <property type="molecule type" value="Genomic_DNA"/>
</dbReference>
<dbReference type="Gene3D" id="3.30.429.10">
    <property type="entry name" value="Macrophage Migration Inhibitory Factor"/>
    <property type="match status" value="1"/>
</dbReference>
<dbReference type="EC" id="5.3.2.-" evidence="3"/>
<dbReference type="NCBIfam" id="NF002571">
    <property type="entry name" value="PRK02220.1"/>
    <property type="match status" value="1"/>
</dbReference>
<dbReference type="RefSeq" id="WP_270948714.1">
    <property type="nucleotide sequence ID" value="NZ_JAQGLA010000013.1"/>
</dbReference>
<dbReference type="InterPro" id="IPR018191">
    <property type="entry name" value="4-OT"/>
</dbReference>
<evidence type="ECO:0000313" key="5">
    <source>
        <dbReference type="EMBL" id="MDA3626132.1"/>
    </source>
</evidence>
<feature type="domain" description="4-oxalocrotonate tautomerase-like" evidence="4">
    <location>
        <begin position="2"/>
        <end position="59"/>
    </location>
</feature>
<comment type="similarity">
    <text evidence="1 3">Belongs to the 4-oxalocrotonate tautomerase family.</text>
</comment>
<keyword evidence="6" id="KW-1185">Reference proteome</keyword>
<gene>
    <name evidence="5" type="ORF">OU415_11855</name>
</gene>
<accession>A0ABT4UYI7</accession>
<comment type="caution">
    <text evidence="5">The sequence shown here is derived from an EMBL/GenBank/DDBJ whole genome shotgun (WGS) entry which is preliminary data.</text>
</comment>
<dbReference type="SUPFAM" id="SSF55331">
    <property type="entry name" value="Tautomerase/MIF"/>
    <property type="match status" value="1"/>
</dbReference>
<reference evidence="5 6" key="1">
    <citation type="submission" date="2022-11" db="EMBL/GenBank/DDBJ databases">
        <title>Draft genome sequence of Saccharopolyspora sp. WRP15-2 isolated from rhizosphere soils of wild rice in Thailand.</title>
        <authorList>
            <person name="Duangmal K."/>
            <person name="Kammanee S."/>
            <person name="Muangham S."/>
        </authorList>
    </citation>
    <scope>NUCLEOTIDE SEQUENCE [LARGE SCALE GENOMIC DNA]</scope>
    <source>
        <strain evidence="5 6">WRP15-2</strain>
    </source>
</reference>
<evidence type="ECO:0000313" key="6">
    <source>
        <dbReference type="Proteomes" id="UP001210380"/>
    </source>
</evidence>
<evidence type="ECO:0000259" key="4">
    <source>
        <dbReference type="Pfam" id="PF01361"/>
    </source>
</evidence>
<evidence type="ECO:0000256" key="2">
    <source>
        <dbReference type="ARBA" id="ARBA00023235"/>
    </source>
</evidence>
<dbReference type="NCBIfam" id="TIGR00013">
    <property type="entry name" value="taut"/>
    <property type="match status" value="1"/>
</dbReference>
<evidence type="ECO:0000256" key="3">
    <source>
        <dbReference type="RuleBase" id="RU362032"/>
    </source>
</evidence>
<evidence type="ECO:0000256" key="1">
    <source>
        <dbReference type="ARBA" id="ARBA00006723"/>
    </source>
</evidence>
<sequence length="67" mass="7363">MPLVEISLLAGRSPEQIRELIHQVHNAVQTSLDAPPESIRVLIREMPPEHWAVGDVTKAEQKEASGG</sequence>
<proteinExistence type="inferred from homology"/>